<dbReference type="AlphaFoldDB" id="A0AAD1H7R2"/>
<evidence type="ECO:0000256" key="5">
    <source>
        <dbReference type="SAM" id="MobiDB-lite"/>
    </source>
</evidence>
<proteinExistence type="predicted"/>
<dbReference type="PROSITE" id="PS01081">
    <property type="entry name" value="HTH_TETR_1"/>
    <property type="match status" value="1"/>
</dbReference>
<protein>
    <recommendedName>
        <fullName evidence="6">HTH tetR-type domain-containing protein</fullName>
    </recommendedName>
</protein>
<dbReference type="RefSeq" id="WP_163658030.1">
    <property type="nucleotide sequence ID" value="NZ_AP022560.1"/>
</dbReference>
<dbReference type="PROSITE" id="PS50977">
    <property type="entry name" value="HTH_TETR_2"/>
    <property type="match status" value="1"/>
</dbReference>
<dbReference type="SUPFAM" id="SSF46689">
    <property type="entry name" value="Homeodomain-like"/>
    <property type="match status" value="1"/>
</dbReference>
<evidence type="ECO:0000256" key="4">
    <source>
        <dbReference type="PROSITE-ProRule" id="PRU00335"/>
    </source>
</evidence>
<evidence type="ECO:0000256" key="2">
    <source>
        <dbReference type="ARBA" id="ARBA00023125"/>
    </source>
</evidence>
<evidence type="ECO:0000313" key="8">
    <source>
        <dbReference type="Proteomes" id="UP000466681"/>
    </source>
</evidence>
<dbReference type="InterPro" id="IPR001647">
    <property type="entry name" value="HTH_TetR"/>
</dbReference>
<organism evidence="7 8">
    <name type="scientific">Mycolicibacterium moriokaense</name>
    <dbReference type="NCBI Taxonomy" id="39691"/>
    <lineage>
        <taxon>Bacteria</taxon>
        <taxon>Bacillati</taxon>
        <taxon>Actinomycetota</taxon>
        <taxon>Actinomycetes</taxon>
        <taxon>Mycobacteriales</taxon>
        <taxon>Mycobacteriaceae</taxon>
        <taxon>Mycolicibacterium</taxon>
    </lineage>
</organism>
<dbReference type="Pfam" id="PF00440">
    <property type="entry name" value="TetR_N"/>
    <property type="match status" value="1"/>
</dbReference>
<dbReference type="PANTHER" id="PTHR30055:SF151">
    <property type="entry name" value="TRANSCRIPTIONAL REGULATORY PROTEIN"/>
    <property type="match status" value="1"/>
</dbReference>
<dbReference type="Proteomes" id="UP000466681">
    <property type="component" value="Chromosome"/>
</dbReference>
<dbReference type="EMBL" id="AP022560">
    <property type="protein sequence ID" value="BBX00433.1"/>
    <property type="molecule type" value="Genomic_DNA"/>
</dbReference>
<feature type="domain" description="HTH tetR-type" evidence="6">
    <location>
        <begin position="8"/>
        <end position="68"/>
    </location>
</feature>
<dbReference type="SUPFAM" id="SSF48498">
    <property type="entry name" value="Tetracyclin repressor-like, C-terminal domain"/>
    <property type="match status" value="1"/>
</dbReference>
<evidence type="ECO:0000313" key="7">
    <source>
        <dbReference type="EMBL" id="BBX00433.1"/>
    </source>
</evidence>
<dbReference type="GO" id="GO:0000976">
    <property type="term" value="F:transcription cis-regulatory region binding"/>
    <property type="evidence" value="ECO:0007669"/>
    <property type="project" value="TreeGrafter"/>
</dbReference>
<dbReference type="InterPro" id="IPR050109">
    <property type="entry name" value="HTH-type_TetR-like_transc_reg"/>
</dbReference>
<dbReference type="PANTHER" id="PTHR30055">
    <property type="entry name" value="HTH-TYPE TRANSCRIPTIONAL REGULATOR RUTR"/>
    <property type="match status" value="1"/>
</dbReference>
<dbReference type="Gene3D" id="1.10.357.10">
    <property type="entry name" value="Tetracycline Repressor, domain 2"/>
    <property type="match status" value="1"/>
</dbReference>
<evidence type="ECO:0000259" key="6">
    <source>
        <dbReference type="PROSITE" id="PS50977"/>
    </source>
</evidence>
<dbReference type="Gene3D" id="1.10.10.60">
    <property type="entry name" value="Homeodomain-like"/>
    <property type="match status" value="1"/>
</dbReference>
<evidence type="ECO:0000256" key="3">
    <source>
        <dbReference type="ARBA" id="ARBA00023163"/>
    </source>
</evidence>
<evidence type="ECO:0000256" key="1">
    <source>
        <dbReference type="ARBA" id="ARBA00023015"/>
    </source>
</evidence>
<keyword evidence="2 4" id="KW-0238">DNA-binding</keyword>
<dbReference type="GO" id="GO:0003700">
    <property type="term" value="F:DNA-binding transcription factor activity"/>
    <property type="evidence" value="ECO:0007669"/>
    <property type="project" value="TreeGrafter"/>
</dbReference>
<feature type="region of interest" description="Disordered" evidence="5">
    <location>
        <begin position="154"/>
        <end position="174"/>
    </location>
</feature>
<keyword evidence="1" id="KW-0805">Transcription regulation</keyword>
<sequence length="202" mass="21939">MPKANDFELEADEIIAAAVEIFLEQGLDAVSMRSVAARLGVSPAPLYSRVGNKDALVDAIADHLLSELAPPHTDDEPWTDYATRWATELRERLRRAHDSRLILVTDRDAYVEASRPLVAVMRASGFAADAAVQACRLVMWATVGFVAIETAAKAPPTRATRRGRSGSNPHGVTSEDADELFALQIRYVIDGIARDAQGKQGD</sequence>
<keyword evidence="3" id="KW-0804">Transcription</keyword>
<keyword evidence="8" id="KW-1185">Reference proteome</keyword>
<gene>
    <name evidence="7" type="ORF">MMOR_13690</name>
</gene>
<name>A0AAD1H7R2_9MYCO</name>
<accession>A0AAD1H7R2</accession>
<dbReference type="KEGG" id="mmor:MMOR_13690"/>
<dbReference type="PRINTS" id="PR00455">
    <property type="entry name" value="HTHTETR"/>
</dbReference>
<feature type="DNA-binding region" description="H-T-H motif" evidence="4">
    <location>
        <begin position="31"/>
        <end position="50"/>
    </location>
</feature>
<dbReference type="InterPro" id="IPR036271">
    <property type="entry name" value="Tet_transcr_reg_TetR-rel_C_sf"/>
</dbReference>
<reference evidence="7 8" key="1">
    <citation type="journal article" date="2019" name="Emerg. Microbes Infect.">
        <title>Comprehensive subspecies identification of 175 nontuberculous mycobacteria species based on 7547 genomic profiles.</title>
        <authorList>
            <person name="Matsumoto Y."/>
            <person name="Kinjo T."/>
            <person name="Motooka D."/>
            <person name="Nabeya D."/>
            <person name="Jung N."/>
            <person name="Uechi K."/>
            <person name="Horii T."/>
            <person name="Iida T."/>
            <person name="Fujita J."/>
            <person name="Nakamura S."/>
        </authorList>
    </citation>
    <scope>NUCLEOTIDE SEQUENCE [LARGE SCALE GENOMIC DNA]</scope>
    <source>
        <strain evidence="7 8">JCM 6375</strain>
    </source>
</reference>
<dbReference type="InterPro" id="IPR023772">
    <property type="entry name" value="DNA-bd_HTH_TetR-type_CS"/>
</dbReference>
<dbReference type="InterPro" id="IPR009057">
    <property type="entry name" value="Homeodomain-like_sf"/>
</dbReference>